<dbReference type="PROSITE" id="PS51257">
    <property type="entry name" value="PROKAR_LIPOPROTEIN"/>
    <property type="match status" value="1"/>
</dbReference>
<feature type="chain" id="PRO_5004071083" evidence="2">
    <location>
        <begin position="19"/>
        <end position="56"/>
    </location>
</feature>
<proteinExistence type="predicted"/>
<evidence type="ECO:0000313" key="4">
    <source>
        <dbReference type="Proteomes" id="UP000011996"/>
    </source>
</evidence>
<protein>
    <submittedName>
        <fullName evidence="3">Secreted protein</fullName>
    </submittedName>
</protein>
<evidence type="ECO:0000256" key="1">
    <source>
        <dbReference type="SAM" id="MobiDB-lite"/>
    </source>
</evidence>
<comment type="caution">
    <text evidence="3">The sequence shown here is derived from an EMBL/GenBank/DDBJ whole genome shotgun (WGS) entry which is preliminary data.</text>
</comment>
<accession>M5S3L7</accession>
<gene>
    <name evidence="3" type="ORF">RESH_03403</name>
</gene>
<sequence length="56" mass="6235">MHRLSHFLATAAFFAVFAGCGPDTSITTTDPPPPMTEEEIKAQEQHYQQPSMADRK</sequence>
<dbReference type="EMBL" id="ANOF01000107">
    <property type="protein sequence ID" value="EMI26066.1"/>
    <property type="molecule type" value="Genomic_DNA"/>
</dbReference>
<dbReference type="PATRIC" id="fig|1263868.3.peg.3670"/>
<feature type="signal peptide" evidence="2">
    <location>
        <begin position="1"/>
        <end position="18"/>
    </location>
</feature>
<feature type="compositionally biased region" description="Polar residues" evidence="1">
    <location>
        <begin position="45"/>
        <end position="56"/>
    </location>
</feature>
<organism evidence="3 4">
    <name type="scientific">Rhodopirellula europaea SH398</name>
    <dbReference type="NCBI Taxonomy" id="1263868"/>
    <lineage>
        <taxon>Bacteria</taxon>
        <taxon>Pseudomonadati</taxon>
        <taxon>Planctomycetota</taxon>
        <taxon>Planctomycetia</taxon>
        <taxon>Pirellulales</taxon>
        <taxon>Pirellulaceae</taxon>
        <taxon>Rhodopirellula</taxon>
    </lineage>
</organism>
<evidence type="ECO:0000256" key="2">
    <source>
        <dbReference type="SAM" id="SignalP"/>
    </source>
</evidence>
<dbReference type="Proteomes" id="UP000011996">
    <property type="component" value="Unassembled WGS sequence"/>
</dbReference>
<reference evidence="3 4" key="1">
    <citation type="journal article" date="2013" name="Mar. Genomics">
        <title>Expression of sulfatases in Rhodopirellula baltica and the diversity of sulfatases in the genus Rhodopirellula.</title>
        <authorList>
            <person name="Wegner C.E."/>
            <person name="Richter-Heitmann T."/>
            <person name="Klindworth A."/>
            <person name="Klockow C."/>
            <person name="Richter M."/>
            <person name="Achstetter T."/>
            <person name="Glockner F.O."/>
            <person name="Harder J."/>
        </authorList>
    </citation>
    <scope>NUCLEOTIDE SEQUENCE [LARGE SCALE GENOMIC DNA]</scope>
    <source>
        <strain evidence="3 4">SH398</strain>
    </source>
</reference>
<keyword evidence="2" id="KW-0732">Signal</keyword>
<dbReference type="AlphaFoldDB" id="M5S3L7"/>
<name>M5S3L7_9BACT</name>
<feature type="region of interest" description="Disordered" evidence="1">
    <location>
        <begin position="22"/>
        <end position="56"/>
    </location>
</feature>
<dbReference type="STRING" id="1263868.RESH_03403"/>
<evidence type="ECO:0000313" key="3">
    <source>
        <dbReference type="EMBL" id="EMI26066.1"/>
    </source>
</evidence>